<dbReference type="InterPro" id="IPR010982">
    <property type="entry name" value="Lambda_DNA-bd_dom_sf"/>
</dbReference>
<dbReference type="Pfam" id="PF01381">
    <property type="entry name" value="HTH_3"/>
    <property type="match status" value="1"/>
</dbReference>
<dbReference type="OrthoDB" id="1928437at2"/>
<dbReference type="GO" id="GO:0003677">
    <property type="term" value="F:DNA binding"/>
    <property type="evidence" value="ECO:0007669"/>
    <property type="project" value="UniProtKB-KW"/>
</dbReference>
<comment type="caution">
    <text evidence="3">The sequence shown here is derived from an EMBL/GenBank/DDBJ whole genome shotgun (WGS) entry which is preliminary data.</text>
</comment>
<dbReference type="EMBL" id="LWAE01000001">
    <property type="protein sequence ID" value="KZL94385.1"/>
    <property type="molecule type" value="Genomic_DNA"/>
</dbReference>
<dbReference type="Proteomes" id="UP000076603">
    <property type="component" value="Unassembled WGS sequence"/>
</dbReference>
<dbReference type="SMART" id="SM00530">
    <property type="entry name" value="HTH_XRE"/>
    <property type="match status" value="1"/>
</dbReference>
<dbReference type="SUPFAM" id="SSF47413">
    <property type="entry name" value="lambda repressor-like DNA-binding domains"/>
    <property type="match status" value="1"/>
</dbReference>
<feature type="domain" description="HTH cro/C1-type" evidence="2">
    <location>
        <begin position="24"/>
        <end position="67"/>
    </location>
</feature>
<dbReference type="PATRIC" id="fig|1121326.3.peg.1408"/>
<evidence type="ECO:0000313" key="3">
    <source>
        <dbReference type="EMBL" id="KZL94385.1"/>
    </source>
</evidence>
<keyword evidence="4" id="KW-1185">Reference proteome</keyword>
<name>A0A162UXG8_9CLOT</name>
<proteinExistence type="predicted"/>
<dbReference type="Gene3D" id="1.10.260.40">
    <property type="entry name" value="lambda repressor-like DNA-binding domains"/>
    <property type="match status" value="1"/>
</dbReference>
<accession>A0A162UXG8</accession>
<evidence type="ECO:0000256" key="1">
    <source>
        <dbReference type="ARBA" id="ARBA00023125"/>
    </source>
</evidence>
<gene>
    <name evidence="3" type="ORF">CLMAG_14380</name>
</gene>
<dbReference type="PROSITE" id="PS50943">
    <property type="entry name" value="HTH_CROC1"/>
    <property type="match status" value="1"/>
</dbReference>
<evidence type="ECO:0000259" key="2">
    <source>
        <dbReference type="PROSITE" id="PS50943"/>
    </source>
</evidence>
<protein>
    <submittedName>
        <fullName evidence="3">Helix-turn-helix protein</fullName>
    </submittedName>
</protein>
<dbReference type="PANTHER" id="PTHR46558">
    <property type="entry name" value="TRACRIPTIONAL REGULATORY PROTEIN-RELATED-RELATED"/>
    <property type="match status" value="1"/>
</dbReference>
<sequence length="74" mass="8627">MGGDIHGVKNRLLEIRLKIGYKKQKDFAEFLDIATNQYSRYENNSVQPSVEQLCKISKKLKCTMEDLIIYEESN</sequence>
<dbReference type="STRING" id="1121326.CLMAG_14380"/>
<organism evidence="3 4">
    <name type="scientific">Clostridium magnum DSM 2767</name>
    <dbReference type="NCBI Taxonomy" id="1121326"/>
    <lineage>
        <taxon>Bacteria</taxon>
        <taxon>Bacillati</taxon>
        <taxon>Bacillota</taxon>
        <taxon>Clostridia</taxon>
        <taxon>Eubacteriales</taxon>
        <taxon>Clostridiaceae</taxon>
        <taxon>Clostridium</taxon>
    </lineage>
</organism>
<dbReference type="PANTHER" id="PTHR46558:SF4">
    <property type="entry name" value="DNA-BIDING PHAGE PROTEIN"/>
    <property type="match status" value="1"/>
</dbReference>
<keyword evidence="1" id="KW-0238">DNA-binding</keyword>
<evidence type="ECO:0000313" key="4">
    <source>
        <dbReference type="Proteomes" id="UP000076603"/>
    </source>
</evidence>
<dbReference type="CDD" id="cd00093">
    <property type="entry name" value="HTH_XRE"/>
    <property type="match status" value="1"/>
</dbReference>
<dbReference type="AlphaFoldDB" id="A0A162UXG8"/>
<reference evidence="3 4" key="1">
    <citation type="submission" date="2016-04" db="EMBL/GenBank/DDBJ databases">
        <title>Genome sequence of Clostridium magnum DSM 2767.</title>
        <authorList>
            <person name="Poehlein A."/>
            <person name="Uhlig R."/>
            <person name="Fischer R."/>
            <person name="Bahl H."/>
            <person name="Daniel R."/>
        </authorList>
    </citation>
    <scope>NUCLEOTIDE SEQUENCE [LARGE SCALE GENOMIC DNA]</scope>
    <source>
        <strain evidence="3 4">DSM 2767</strain>
    </source>
</reference>
<dbReference type="InterPro" id="IPR001387">
    <property type="entry name" value="Cro/C1-type_HTH"/>
</dbReference>